<dbReference type="Pfam" id="PF22708">
    <property type="entry name" value="S1CSD-TOTE-1"/>
    <property type="match status" value="1"/>
</dbReference>
<sequence>MSLAEVKNLRNQNRYEDAYRLSKSDLESKPEDIWMKRSHTWSIYYLIKKHVQAGESAQAKRFYAEFEALQMPPDETLIYERMAYFREVLSANYIAAKQLIQEGKFEEAFDLHAAAESPKSEQLAWSLYYLVRNQNKSKKPETAVLMHRLDFFKKNATPQKLLVFKLLLQELIKLPAELWSDTPLTQYLEFLGFFDLLDTEDYEKQDYEGKKIISLAERLHIAFSKALIREKASKARVEDYLRQIVEPLLEPHKGMLYVPYFKAKLLLEIGDRVEGLAAFMPFARKKQGEFWVWQVFAEYYHSDPELYLSCLCKAMTCRTKPEFLSGIKERLITHLIQAEDYDWAKSELIQLMKLREKQGWGSRTSHRAWINSPWYTAGLEIPLRGKYENYLTPAEKLLGGRSDSTSSEELLVVVDNLNPDKNMLNFLTRDKKKGFGKYQGIKPEVGGLYLIRGAGGGDGFYKIESLQKAEDRQEEMIHLRKQVSGTLLKKPGQSFGFVSGVFVSPGMIQAYELNENEALEGVAVYGPVKGKDTWAWRMVKMIKPEKKIALKLGTEY</sequence>
<accession>A0A1G5X288</accession>
<dbReference type="InterPro" id="IPR054427">
    <property type="entry name" value="S1CSD-TOTE-2"/>
</dbReference>
<dbReference type="OrthoDB" id="6196244at2"/>
<evidence type="ECO:0000259" key="1">
    <source>
        <dbReference type="Pfam" id="PF22707"/>
    </source>
</evidence>
<protein>
    <submittedName>
        <fullName evidence="3">Uncharacterized protein</fullName>
    </submittedName>
</protein>
<dbReference type="InterPro" id="IPR054283">
    <property type="entry name" value="DUF7017"/>
</dbReference>
<evidence type="ECO:0000313" key="3">
    <source>
        <dbReference type="EMBL" id="SDA64491.1"/>
    </source>
</evidence>
<evidence type="ECO:0000259" key="2">
    <source>
        <dbReference type="Pfam" id="PF22708"/>
    </source>
</evidence>
<evidence type="ECO:0000313" key="4">
    <source>
        <dbReference type="Proteomes" id="UP000198756"/>
    </source>
</evidence>
<feature type="domain" description="TOTE conflict systems S1/CSD-like" evidence="2">
    <location>
        <begin position="408"/>
        <end position="455"/>
    </location>
</feature>
<proteinExistence type="predicted"/>
<dbReference type="STRING" id="279824.SAMN03080617_01523"/>
<dbReference type="EMBL" id="FMXE01000008">
    <property type="protein sequence ID" value="SDA64491.1"/>
    <property type="molecule type" value="Genomic_DNA"/>
</dbReference>
<organism evidence="3 4">
    <name type="scientific">Algoriphagus alkaliphilus</name>
    <dbReference type="NCBI Taxonomy" id="279824"/>
    <lineage>
        <taxon>Bacteria</taxon>
        <taxon>Pseudomonadati</taxon>
        <taxon>Bacteroidota</taxon>
        <taxon>Cytophagia</taxon>
        <taxon>Cytophagales</taxon>
        <taxon>Cyclobacteriaceae</taxon>
        <taxon>Algoriphagus</taxon>
    </lineage>
</organism>
<dbReference type="Pfam" id="PF22860">
    <property type="entry name" value="DUF7017"/>
    <property type="match status" value="1"/>
</dbReference>
<dbReference type="Proteomes" id="UP000198756">
    <property type="component" value="Unassembled WGS sequence"/>
</dbReference>
<keyword evidence="4" id="KW-1185">Reference proteome</keyword>
<feature type="domain" description="TOTE conflict systems S1/CSD-like" evidence="1">
    <location>
        <begin position="481"/>
        <end position="540"/>
    </location>
</feature>
<dbReference type="AlphaFoldDB" id="A0A1G5X288"/>
<dbReference type="RefSeq" id="WP_092729339.1">
    <property type="nucleotide sequence ID" value="NZ_FMXE01000008.1"/>
</dbReference>
<name>A0A1G5X288_9BACT</name>
<dbReference type="Pfam" id="PF22707">
    <property type="entry name" value="S1CSD-TOTE-2"/>
    <property type="match status" value="1"/>
</dbReference>
<dbReference type="InterPro" id="IPR054426">
    <property type="entry name" value="S1CSD-TOTE-1"/>
</dbReference>
<gene>
    <name evidence="3" type="ORF">SAMN03080617_01523</name>
</gene>
<reference evidence="4" key="1">
    <citation type="submission" date="2016-10" db="EMBL/GenBank/DDBJ databases">
        <authorList>
            <person name="Varghese N."/>
            <person name="Submissions S."/>
        </authorList>
    </citation>
    <scope>NUCLEOTIDE SEQUENCE [LARGE SCALE GENOMIC DNA]</scope>
    <source>
        <strain evidence="4">DSM 22703</strain>
    </source>
</reference>